<evidence type="ECO:0000256" key="1">
    <source>
        <dbReference type="ARBA" id="ARBA00022694"/>
    </source>
</evidence>
<dbReference type="EMBL" id="WGGD01000005">
    <property type="protein sequence ID" value="MUN28578.1"/>
    <property type="molecule type" value="Genomic_DNA"/>
</dbReference>
<keyword evidence="2" id="KW-0540">Nuclease</keyword>
<organism evidence="4 5">
    <name type="scientific">Sulfuracidifex metallicus DSM 6482 = JCM 9184</name>
    <dbReference type="NCBI Taxonomy" id="523847"/>
    <lineage>
        <taxon>Archaea</taxon>
        <taxon>Thermoproteota</taxon>
        <taxon>Thermoprotei</taxon>
        <taxon>Sulfolobales</taxon>
        <taxon>Sulfolobaceae</taxon>
        <taxon>Sulfuracidifex</taxon>
    </lineage>
</organism>
<keyword evidence="2" id="KW-0963">Cytoplasm</keyword>
<keyword evidence="3" id="KW-0812">Transmembrane</keyword>
<keyword evidence="3" id="KW-0472">Membrane</keyword>
<keyword evidence="3" id="KW-1133">Transmembrane helix</keyword>
<keyword evidence="5" id="KW-1185">Reference proteome</keyword>
<accession>A0A6A9QLK5</accession>
<dbReference type="OrthoDB" id="34695at2157"/>
<dbReference type="GO" id="GO:0030677">
    <property type="term" value="C:ribonuclease P complex"/>
    <property type="evidence" value="ECO:0007669"/>
    <property type="project" value="UniProtKB-UniRule"/>
</dbReference>
<comment type="catalytic activity">
    <reaction evidence="2">
        <text>Endonucleolytic cleavage of RNA, removing 5'-extranucleotides from tRNA precursor.</text>
        <dbReference type="EC" id="3.1.26.5"/>
    </reaction>
</comment>
<dbReference type="GO" id="GO:0004526">
    <property type="term" value="F:ribonuclease P activity"/>
    <property type="evidence" value="ECO:0007669"/>
    <property type="project" value="UniProtKB-UniRule"/>
</dbReference>
<dbReference type="SUPFAM" id="SSF160350">
    <property type="entry name" value="Rnp2-like"/>
    <property type="match status" value="1"/>
</dbReference>
<comment type="subunit">
    <text evidence="2">Consists of a catalytic RNA component and at least 4-5 protein subunits.</text>
</comment>
<comment type="similarity">
    <text evidence="2">Belongs to the eukaryotic/archaeal RNase P protein component 2 family.</text>
</comment>
<evidence type="ECO:0000256" key="3">
    <source>
        <dbReference type="SAM" id="Phobius"/>
    </source>
</evidence>
<keyword evidence="1 2" id="KW-0819">tRNA processing</keyword>
<evidence type="ECO:0000313" key="4">
    <source>
        <dbReference type="EMBL" id="MUN28578.1"/>
    </source>
</evidence>
<dbReference type="HAMAP" id="MF_00755">
    <property type="entry name" value="RNase_P_2"/>
    <property type="match status" value="1"/>
</dbReference>
<feature type="transmembrane region" description="Helical" evidence="3">
    <location>
        <begin position="6"/>
        <end position="23"/>
    </location>
</feature>
<dbReference type="Pfam" id="PF01900">
    <property type="entry name" value="RNase_P_Rpp14"/>
    <property type="match status" value="1"/>
</dbReference>
<dbReference type="InterPro" id="IPR038085">
    <property type="entry name" value="Rnp2-like_sf"/>
</dbReference>
<keyword evidence="2" id="KW-0255">Endonuclease</keyword>
<protein>
    <recommendedName>
        <fullName evidence="2">Ribonuclease P protein component 2</fullName>
        <shortName evidence="2">RNase P component 2</shortName>
        <ecNumber evidence="2">3.1.26.5</ecNumber>
    </recommendedName>
    <alternativeName>
        <fullName evidence="2">Pop5</fullName>
    </alternativeName>
</protein>
<keyword evidence="2" id="KW-0378">Hydrolase</keyword>
<evidence type="ECO:0000313" key="5">
    <source>
        <dbReference type="Proteomes" id="UP000470772"/>
    </source>
</evidence>
<dbReference type="Gene3D" id="3.30.70.3250">
    <property type="entry name" value="Ribonuclease P, Pop5 subunit"/>
    <property type="match status" value="1"/>
</dbReference>
<sequence>MLQLLIDILFTVWLSTLTIILILERKRNKKSLNMEIPKNRQLIKAKRYIIFNVITESSDLESSQIEEAIRVSVKELLGKVWLDISNPRVIFFLPDRKEGIISTNRGGYKVVIASLPLTKKVSGTKVLLVPVKTTGSLKKAKEMIGLK</sequence>
<dbReference type="GO" id="GO:0001682">
    <property type="term" value="P:tRNA 5'-leader removal"/>
    <property type="evidence" value="ECO:0007669"/>
    <property type="project" value="UniProtKB-UniRule"/>
</dbReference>
<comment type="subcellular location">
    <subcellularLocation>
        <location evidence="2">Cytoplasm</location>
    </subcellularLocation>
</comment>
<comment type="caution">
    <text evidence="4">The sequence shown here is derived from an EMBL/GenBank/DDBJ whole genome shotgun (WGS) entry which is preliminary data.</text>
</comment>
<comment type="function">
    <text evidence="2">Part of ribonuclease P, a protein complex that generates mature tRNA molecules by cleaving their 5'-ends.</text>
</comment>
<gene>
    <name evidence="2" type="primary">rnp2</name>
    <name evidence="4" type="ORF">GC250_03735</name>
</gene>
<dbReference type="Proteomes" id="UP000470772">
    <property type="component" value="Unassembled WGS sequence"/>
</dbReference>
<proteinExistence type="inferred from homology"/>
<reference evidence="4 5" key="1">
    <citation type="submission" date="2019-10" db="EMBL/GenBank/DDBJ databases">
        <title>Sequencing and Assembly of Multiple Reported Metal-Biooxidizing Members of the Extremely Thermoacidophilic Archaeal Family Sulfolobaceae.</title>
        <authorList>
            <person name="Counts J.A."/>
            <person name="Kelly R.M."/>
        </authorList>
    </citation>
    <scope>NUCLEOTIDE SEQUENCE [LARGE SCALE GENOMIC DNA]</scope>
    <source>
        <strain evidence="4 5">DSM 6482</strain>
    </source>
</reference>
<dbReference type="AlphaFoldDB" id="A0A6A9QLK5"/>
<name>A0A6A9QLK5_SULME</name>
<dbReference type="GO" id="GO:0005737">
    <property type="term" value="C:cytoplasm"/>
    <property type="evidence" value="ECO:0007669"/>
    <property type="project" value="UniProtKB-SubCell"/>
</dbReference>
<dbReference type="EC" id="3.1.26.5" evidence="2"/>
<dbReference type="InterPro" id="IPR002759">
    <property type="entry name" value="Pop5/Rpp14/Rnp2-like"/>
</dbReference>
<evidence type="ECO:0000256" key="2">
    <source>
        <dbReference type="HAMAP-Rule" id="MF_00755"/>
    </source>
</evidence>